<proteinExistence type="predicted"/>
<comment type="caution">
    <text evidence="1">The sequence shown here is derived from an EMBL/GenBank/DDBJ whole genome shotgun (WGS) entry which is preliminary data.</text>
</comment>
<keyword evidence="2" id="KW-1185">Reference proteome</keyword>
<sequence length="123" mass="13784">MRIKFMLPVMIFLLSQCKDEPKENIPEIKYGKICDRGPEVQVDTVFKDMIGTIKWNAPFYLIEIPVTKYTSGGIVGPCDSLTAEFRNDGMKVKISGIILSSPATLNTVKFADIIQLISIEEVK</sequence>
<protein>
    <submittedName>
        <fullName evidence="1">Uncharacterized protein</fullName>
    </submittedName>
</protein>
<name>A0ABR9WEU0_9BACT</name>
<accession>A0ABR9WEU0</accession>
<evidence type="ECO:0000313" key="1">
    <source>
        <dbReference type="EMBL" id="MBE9463644.1"/>
    </source>
</evidence>
<dbReference type="Proteomes" id="UP000634134">
    <property type="component" value="Unassembled WGS sequence"/>
</dbReference>
<dbReference type="EMBL" id="JACYGY010000001">
    <property type="protein sequence ID" value="MBE9463644.1"/>
    <property type="molecule type" value="Genomic_DNA"/>
</dbReference>
<dbReference type="RefSeq" id="WP_194121763.1">
    <property type="nucleotide sequence ID" value="NZ_JACYGY010000001.1"/>
</dbReference>
<reference evidence="2" key="1">
    <citation type="submission" date="2023-07" db="EMBL/GenBank/DDBJ databases">
        <title>Dyadobacter sp. nov 'subterranea' isolated from contaminted grondwater.</title>
        <authorList>
            <person name="Szabo I."/>
            <person name="Al-Omari J."/>
            <person name="Szerdahelyi S.G."/>
            <person name="Rado J."/>
        </authorList>
    </citation>
    <scope>NUCLEOTIDE SEQUENCE [LARGE SCALE GENOMIC DNA]</scope>
    <source>
        <strain evidence="2">UP-52</strain>
    </source>
</reference>
<gene>
    <name evidence="1" type="ORF">IEE83_17280</name>
</gene>
<evidence type="ECO:0000313" key="2">
    <source>
        <dbReference type="Proteomes" id="UP000634134"/>
    </source>
</evidence>
<organism evidence="1 2">
    <name type="scientific">Dyadobacter subterraneus</name>
    <dbReference type="NCBI Taxonomy" id="2773304"/>
    <lineage>
        <taxon>Bacteria</taxon>
        <taxon>Pseudomonadati</taxon>
        <taxon>Bacteroidota</taxon>
        <taxon>Cytophagia</taxon>
        <taxon>Cytophagales</taxon>
        <taxon>Spirosomataceae</taxon>
        <taxon>Dyadobacter</taxon>
    </lineage>
</organism>